<feature type="compositionally biased region" description="Basic and acidic residues" evidence="1">
    <location>
        <begin position="604"/>
        <end position="619"/>
    </location>
</feature>
<dbReference type="RefSeq" id="WP_073593326.1">
    <property type="nucleotide sequence ID" value="NZ_MRCE01000008.1"/>
</dbReference>
<name>A0A1U7IM38_9CYAN</name>
<dbReference type="STRING" id="454136.NIES2119_09995"/>
<evidence type="ECO:0000313" key="2">
    <source>
        <dbReference type="EMBL" id="OKH38359.1"/>
    </source>
</evidence>
<sequence length="648" mass="71392">MSICNLASQAVGGLTQGTGGSIVGGVANVLSVLGAADIGIQLGTGGQAGLFDLPNLLNTPGIDCNGTLVTPLQWYANGMSCDGLRNSDQDRIEREIREFEERLRLREELRNSPFNIPSNHFNSDVPNDHIREVLDQLDGERTPPQGTVFDFNGTLEQNTWGLLQAGVSNTFTASNFNFKYKYTKEEHPWNFPTFAVSAGQTLQRKDISPPSGGGWTYVLASMFLGSQILNGAGLDLRTNVLKNFVPWLNQTFIQVSTQVYVSDASFRFVANGSPPGVYIFEEYGGGRNPPRRDPISPCNDGNRRRQPMPCSQCKLTPDLINKINQLHKACAADRLANGMPYFPEKDIRNYGRQLYQANPNNVNGQVKPGNLIDVIAATIAAEYHRLGLQRLPAELPESLIPKTNAAAELFDRDTVKVDNCLSFHEQVFKLHDEVLGQWPIHFKVTDDGKTNDVKLWNLSEAIAEIYGMQTKVVEDADLAVHWGIRSATEASKAGNAALKTLHLLQELVKFTGAITVPGSLTVTSTFTPDPVAKQTTEQMLQPSTQTLIVTDIVDGSSLLELLKTISYAAQISAKAVLQPLKPNPATGQAAMPGDFIKTERKKRRIDDKTFEKWKKEKEQPLANIPEQQRPPGYKVPDIKIVAQPDEKK</sequence>
<accession>A0A1U7IM38</accession>
<gene>
    <name evidence="2" type="ORF">NIES2119_09995</name>
</gene>
<organism evidence="2 3">
    <name type="scientific">[Phormidium ambiguum] IAM M-71</name>
    <dbReference type="NCBI Taxonomy" id="454136"/>
    <lineage>
        <taxon>Bacteria</taxon>
        <taxon>Bacillati</taxon>
        <taxon>Cyanobacteriota</taxon>
        <taxon>Cyanophyceae</taxon>
        <taxon>Oscillatoriophycideae</taxon>
        <taxon>Aerosakkonematales</taxon>
        <taxon>Aerosakkonemataceae</taxon>
        <taxon>Floridanema</taxon>
    </lineage>
</organism>
<proteinExistence type="predicted"/>
<evidence type="ECO:0000313" key="3">
    <source>
        <dbReference type="Proteomes" id="UP000185860"/>
    </source>
</evidence>
<dbReference type="Proteomes" id="UP000185860">
    <property type="component" value="Unassembled WGS sequence"/>
</dbReference>
<feature type="region of interest" description="Disordered" evidence="1">
    <location>
        <begin position="597"/>
        <end position="648"/>
    </location>
</feature>
<dbReference type="OrthoDB" id="487193at2"/>
<dbReference type="AlphaFoldDB" id="A0A1U7IM38"/>
<protein>
    <submittedName>
        <fullName evidence="2">Uncharacterized protein</fullName>
    </submittedName>
</protein>
<dbReference type="EMBL" id="MRCE01000008">
    <property type="protein sequence ID" value="OKH38359.1"/>
    <property type="molecule type" value="Genomic_DNA"/>
</dbReference>
<reference evidence="2 3" key="1">
    <citation type="submission" date="2016-11" db="EMBL/GenBank/DDBJ databases">
        <title>Draft Genome Sequences of Nine Cyanobacterial Strains from Diverse Habitats.</title>
        <authorList>
            <person name="Zhu T."/>
            <person name="Hou S."/>
            <person name="Lu X."/>
            <person name="Hess W.R."/>
        </authorList>
    </citation>
    <scope>NUCLEOTIDE SEQUENCE [LARGE SCALE GENOMIC DNA]</scope>
    <source>
        <strain evidence="2 3">IAM M-71</strain>
    </source>
</reference>
<evidence type="ECO:0000256" key="1">
    <source>
        <dbReference type="SAM" id="MobiDB-lite"/>
    </source>
</evidence>
<comment type="caution">
    <text evidence="2">The sequence shown here is derived from an EMBL/GenBank/DDBJ whole genome shotgun (WGS) entry which is preliminary data.</text>
</comment>